<name>A0AAV9ILD0_9RHOD</name>
<sequence>MTLLWLVTGCFPLKSRWHLRVHIGKKVARRCIAATAAPRQRRPENVAGNIYVDTSCIDCDTCRWMAPLTFARSGEQSYVYKQPESKEEMEAALRALVSCPTGSIRLEKACKLVKQAQESFPYQVHPDLPNIFYMGFASPKSFGACSYLWLSNDSSSPMSILVDSPRFFTPLARNVQNRIAPEKVVDWMLLTHRDDVADHVKWSSYLSARRIIHSEDAIGSLQSVEWILQGEGPWYLSEDLKLVHVPGHTKGSVVLIDKKRGVAFTGDHLAFDMEVGELTAFPQVCWYSWKQQKLSVEKLMEEPVEWILPGHGRIFRFKNERERKELLGKIAKGF</sequence>
<dbReference type="EMBL" id="JANCYU010000061">
    <property type="protein sequence ID" value="KAK4528191.1"/>
    <property type="molecule type" value="Genomic_DNA"/>
</dbReference>
<dbReference type="InterPro" id="IPR001279">
    <property type="entry name" value="Metallo-B-lactamas"/>
</dbReference>
<protein>
    <recommendedName>
        <fullName evidence="1">Metallo-beta-lactamase domain-containing protein</fullName>
    </recommendedName>
</protein>
<dbReference type="Pfam" id="PF13370">
    <property type="entry name" value="Fer4_13"/>
    <property type="match status" value="1"/>
</dbReference>
<accession>A0AAV9ILD0</accession>
<gene>
    <name evidence="2" type="ORF">GAYE_SCF53G6126</name>
</gene>
<dbReference type="InterPro" id="IPR036866">
    <property type="entry name" value="RibonucZ/Hydroxyglut_hydro"/>
</dbReference>
<dbReference type="Gene3D" id="3.30.70.20">
    <property type="match status" value="1"/>
</dbReference>
<dbReference type="SMART" id="SM00849">
    <property type="entry name" value="Lactamase_B"/>
    <property type="match status" value="1"/>
</dbReference>
<feature type="domain" description="Metallo-beta-lactamase" evidence="1">
    <location>
        <begin position="145"/>
        <end position="311"/>
    </location>
</feature>
<dbReference type="AlphaFoldDB" id="A0AAV9ILD0"/>
<evidence type="ECO:0000313" key="3">
    <source>
        <dbReference type="Proteomes" id="UP001300502"/>
    </source>
</evidence>
<evidence type="ECO:0000259" key="1">
    <source>
        <dbReference type="SMART" id="SM00849"/>
    </source>
</evidence>
<dbReference type="SUPFAM" id="SSF56281">
    <property type="entry name" value="Metallo-hydrolase/oxidoreductase"/>
    <property type="match status" value="1"/>
</dbReference>
<comment type="caution">
    <text evidence="2">The sequence shown here is derived from an EMBL/GenBank/DDBJ whole genome shotgun (WGS) entry which is preliminary data.</text>
</comment>
<keyword evidence="3" id="KW-1185">Reference proteome</keyword>
<dbReference type="Gene3D" id="3.60.15.10">
    <property type="entry name" value="Ribonuclease Z/Hydroxyacylglutathione hydrolase-like"/>
    <property type="match status" value="1"/>
</dbReference>
<dbReference type="PANTHER" id="PTHR42773:SF1">
    <property type="entry name" value="METALLO-BETA-LACTAMASE FAMILY PROTEIN"/>
    <property type="match status" value="1"/>
</dbReference>
<dbReference type="Pfam" id="PF00753">
    <property type="entry name" value="Lactamase_B"/>
    <property type="match status" value="1"/>
</dbReference>
<dbReference type="PANTHER" id="PTHR42773">
    <property type="entry name" value="METALLO-BETA-LACTAMASE-RELATED"/>
    <property type="match status" value="1"/>
</dbReference>
<reference evidence="2 3" key="1">
    <citation type="submission" date="2022-07" db="EMBL/GenBank/DDBJ databases">
        <title>Genome-wide signatures of adaptation to extreme environments.</title>
        <authorList>
            <person name="Cho C.H."/>
            <person name="Yoon H.S."/>
        </authorList>
    </citation>
    <scope>NUCLEOTIDE SEQUENCE [LARGE SCALE GENOMIC DNA]</scope>
    <source>
        <strain evidence="2 3">108.79 E11</strain>
    </source>
</reference>
<dbReference type="Proteomes" id="UP001300502">
    <property type="component" value="Unassembled WGS sequence"/>
</dbReference>
<evidence type="ECO:0000313" key="2">
    <source>
        <dbReference type="EMBL" id="KAK4528191.1"/>
    </source>
</evidence>
<proteinExistence type="predicted"/>
<dbReference type="SUPFAM" id="SSF54862">
    <property type="entry name" value="4Fe-4S ferredoxins"/>
    <property type="match status" value="1"/>
</dbReference>
<dbReference type="CDD" id="cd07727">
    <property type="entry name" value="YmaE-like_MBL-fold"/>
    <property type="match status" value="1"/>
</dbReference>
<organism evidence="2 3">
    <name type="scientific">Galdieria yellowstonensis</name>
    <dbReference type="NCBI Taxonomy" id="3028027"/>
    <lineage>
        <taxon>Eukaryota</taxon>
        <taxon>Rhodophyta</taxon>
        <taxon>Bangiophyceae</taxon>
        <taxon>Galdieriales</taxon>
        <taxon>Galdieriaceae</taxon>
        <taxon>Galdieria</taxon>
    </lineage>
</organism>